<gene>
    <name evidence="1" type="ORF">HNR46_001221</name>
</gene>
<evidence type="ECO:0000313" key="1">
    <source>
        <dbReference type="EMBL" id="MBB5350987.1"/>
    </source>
</evidence>
<organism evidence="1 2">
    <name type="scientific">Haloferula luteola</name>
    <dbReference type="NCBI Taxonomy" id="595692"/>
    <lineage>
        <taxon>Bacteria</taxon>
        <taxon>Pseudomonadati</taxon>
        <taxon>Verrucomicrobiota</taxon>
        <taxon>Verrucomicrobiia</taxon>
        <taxon>Verrucomicrobiales</taxon>
        <taxon>Verrucomicrobiaceae</taxon>
        <taxon>Haloferula</taxon>
    </lineage>
</organism>
<sequence>MTINPIDCYRSIDGTVLTRITIDSIREPIESKLPAEWRHPFQDHAEAKGVYALTGGEIAAMETVTGGELDFRDEPPA</sequence>
<evidence type="ECO:0000313" key="2">
    <source>
        <dbReference type="Proteomes" id="UP000557717"/>
    </source>
</evidence>
<dbReference type="AlphaFoldDB" id="A0A840UXV8"/>
<name>A0A840UXV8_9BACT</name>
<keyword evidence="2" id="KW-1185">Reference proteome</keyword>
<comment type="caution">
    <text evidence="1">The sequence shown here is derived from an EMBL/GenBank/DDBJ whole genome shotgun (WGS) entry which is preliminary data.</text>
</comment>
<reference evidence="1 2" key="1">
    <citation type="submission" date="2020-08" db="EMBL/GenBank/DDBJ databases">
        <title>Genomic Encyclopedia of Type Strains, Phase IV (KMG-IV): sequencing the most valuable type-strain genomes for metagenomic binning, comparative biology and taxonomic classification.</title>
        <authorList>
            <person name="Goeker M."/>
        </authorList>
    </citation>
    <scope>NUCLEOTIDE SEQUENCE [LARGE SCALE GENOMIC DNA]</scope>
    <source>
        <strain evidence="1 2">YC6886</strain>
    </source>
</reference>
<protein>
    <submittedName>
        <fullName evidence="1">Uncharacterized protein</fullName>
    </submittedName>
</protein>
<dbReference type="EMBL" id="JACHFD010000004">
    <property type="protein sequence ID" value="MBB5350987.1"/>
    <property type="molecule type" value="Genomic_DNA"/>
</dbReference>
<dbReference type="RefSeq" id="WP_184016740.1">
    <property type="nucleotide sequence ID" value="NZ_JACHFD010000004.1"/>
</dbReference>
<proteinExistence type="predicted"/>
<dbReference type="Proteomes" id="UP000557717">
    <property type="component" value="Unassembled WGS sequence"/>
</dbReference>
<accession>A0A840UXV8</accession>